<dbReference type="InterPro" id="IPR008271">
    <property type="entry name" value="Ser/Thr_kinase_AS"/>
</dbReference>
<dbReference type="InterPro" id="IPR051681">
    <property type="entry name" value="Ser/Thr_Kinases-Pseudokinases"/>
</dbReference>
<dbReference type="PANTHER" id="PTHR44329">
    <property type="entry name" value="SERINE/THREONINE-PROTEIN KINASE TNNI3K-RELATED"/>
    <property type="match status" value="1"/>
</dbReference>
<dbReference type="Pfam" id="PF00069">
    <property type="entry name" value="Pkinase"/>
    <property type="match status" value="1"/>
</dbReference>
<dbReference type="SMART" id="SM00220">
    <property type="entry name" value="S_TKc"/>
    <property type="match status" value="1"/>
</dbReference>
<dbReference type="Gene3D" id="1.10.510.10">
    <property type="entry name" value="Transferase(Phosphotransferase) domain 1"/>
    <property type="match status" value="1"/>
</dbReference>
<organism evidence="2 3">
    <name type="scientific">Leucocoprinus birnbaumii</name>
    <dbReference type="NCBI Taxonomy" id="56174"/>
    <lineage>
        <taxon>Eukaryota</taxon>
        <taxon>Fungi</taxon>
        <taxon>Dikarya</taxon>
        <taxon>Basidiomycota</taxon>
        <taxon>Agaricomycotina</taxon>
        <taxon>Agaricomycetes</taxon>
        <taxon>Agaricomycetidae</taxon>
        <taxon>Agaricales</taxon>
        <taxon>Agaricineae</taxon>
        <taxon>Agaricaceae</taxon>
        <taxon>Leucocoprinus</taxon>
    </lineage>
</organism>
<proteinExistence type="predicted"/>
<reference evidence="2" key="1">
    <citation type="submission" date="2022-07" db="EMBL/GenBank/DDBJ databases">
        <title>Genome Sequence of Leucocoprinus birnbaumii.</title>
        <authorList>
            <person name="Buettner E."/>
        </authorList>
    </citation>
    <scope>NUCLEOTIDE SEQUENCE</scope>
    <source>
        <strain evidence="2">VT141</strain>
    </source>
</reference>
<feature type="domain" description="Protein kinase" evidence="1">
    <location>
        <begin position="1"/>
        <end position="194"/>
    </location>
</feature>
<protein>
    <recommendedName>
        <fullName evidence="1">Protein kinase domain-containing protein</fullName>
    </recommendedName>
</protein>
<evidence type="ECO:0000313" key="3">
    <source>
        <dbReference type="Proteomes" id="UP001213000"/>
    </source>
</evidence>
<dbReference type="EMBL" id="JANIEX010001737">
    <property type="protein sequence ID" value="KAJ3554921.1"/>
    <property type="molecule type" value="Genomic_DNA"/>
</dbReference>
<dbReference type="PROSITE" id="PS50011">
    <property type="entry name" value="PROTEIN_KINASE_DOM"/>
    <property type="match status" value="1"/>
</dbReference>
<evidence type="ECO:0000259" key="1">
    <source>
        <dbReference type="PROSITE" id="PS50011"/>
    </source>
</evidence>
<name>A0AAD5VEZ0_9AGAR</name>
<dbReference type="PROSITE" id="PS00108">
    <property type="entry name" value="PROTEIN_KINASE_ST"/>
    <property type="match status" value="1"/>
</dbReference>
<dbReference type="InterPro" id="IPR000719">
    <property type="entry name" value="Prot_kinase_dom"/>
</dbReference>
<dbReference type="GO" id="GO:0005524">
    <property type="term" value="F:ATP binding"/>
    <property type="evidence" value="ECO:0007669"/>
    <property type="project" value="InterPro"/>
</dbReference>
<dbReference type="Proteomes" id="UP001213000">
    <property type="component" value="Unassembled WGS sequence"/>
</dbReference>
<dbReference type="GO" id="GO:0004674">
    <property type="term" value="F:protein serine/threonine kinase activity"/>
    <property type="evidence" value="ECO:0007669"/>
    <property type="project" value="TreeGrafter"/>
</dbReference>
<dbReference type="InterPro" id="IPR011009">
    <property type="entry name" value="Kinase-like_dom_sf"/>
</dbReference>
<dbReference type="AlphaFoldDB" id="A0AAD5VEZ0"/>
<accession>A0AAD5VEZ0</accession>
<evidence type="ECO:0000313" key="2">
    <source>
        <dbReference type="EMBL" id="KAJ3554921.1"/>
    </source>
</evidence>
<keyword evidence="3" id="KW-1185">Reference proteome</keyword>
<sequence length="253" mass="28104">MENGNISEYLVNKPDTARFPLVLDTLEGLSYLHLQSVIHGDLKGANILITPEGFACLADFGLSSVLHDDILHWTSLSTVTSTGGTTRWQAPELMGADEKPTRPTLKSDVYSAGSVIYEILVGKVPYYEYSNNASIIRQVDKGKLPTKPSPTLAVTLELTEEIWEIMECCWAAAPEERLTIEDVTERCNKVRPSVLTYQRATEQQWLRLFRGGSGLPDVGLSTPCSRDLREKLEGYDLDISEADLELLDRLATV</sequence>
<comment type="caution">
    <text evidence="2">The sequence shown here is derived from an EMBL/GenBank/DDBJ whole genome shotgun (WGS) entry which is preliminary data.</text>
</comment>
<dbReference type="SUPFAM" id="SSF56112">
    <property type="entry name" value="Protein kinase-like (PK-like)"/>
    <property type="match status" value="1"/>
</dbReference>
<gene>
    <name evidence="2" type="ORF">NP233_g12323</name>
</gene>